<dbReference type="Gene3D" id="3.40.50.1820">
    <property type="entry name" value="alpha/beta hydrolase"/>
    <property type="match status" value="1"/>
</dbReference>
<dbReference type="InterPro" id="IPR025110">
    <property type="entry name" value="AMP-bd_C"/>
</dbReference>
<feature type="domain" description="Carrier" evidence="5">
    <location>
        <begin position="467"/>
        <end position="542"/>
    </location>
</feature>
<dbReference type="NCBIfam" id="TIGR01733">
    <property type="entry name" value="AA-adenyl-dom"/>
    <property type="match status" value="1"/>
</dbReference>
<dbReference type="CDD" id="cd19543">
    <property type="entry name" value="DCL_NRPS"/>
    <property type="match status" value="1"/>
</dbReference>
<dbReference type="GO" id="GO:0005737">
    <property type="term" value="C:cytoplasm"/>
    <property type="evidence" value="ECO:0007669"/>
    <property type="project" value="TreeGrafter"/>
</dbReference>
<dbReference type="InterPro" id="IPR020806">
    <property type="entry name" value="PKS_PP-bd"/>
</dbReference>
<dbReference type="FunFam" id="2.30.38.10:FF:000001">
    <property type="entry name" value="Non-ribosomal peptide synthetase PvdI"/>
    <property type="match status" value="1"/>
</dbReference>
<evidence type="ECO:0000256" key="1">
    <source>
        <dbReference type="ARBA" id="ARBA00001957"/>
    </source>
</evidence>
<reference evidence="6 7" key="1">
    <citation type="submission" date="2018-04" db="EMBL/GenBank/DDBJ databases">
        <title>Complete genome sequences of Streptomyces lydicus strain WYEC and characterization of antagonistic properties of biological control agents.</title>
        <authorList>
            <person name="Mariita R.M."/>
            <person name="Sello J.K."/>
        </authorList>
    </citation>
    <scope>NUCLEOTIDE SEQUENCE [LARGE SCALE GENOMIC DNA]</scope>
    <source>
        <strain evidence="6 7">WYEC 108</strain>
    </source>
</reference>
<dbReference type="FunFam" id="1.10.1200.10:FF:000016">
    <property type="entry name" value="Non-ribosomal peptide synthase"/>
    <property type="match status" value="2"/>
</dbReference>
<keyword evidence="4" id="KW-0597">Phosphoprotein</keyword>
<dbReference type="EMBL" id="CP029042">
    <property type="protein sequence ID" value="AZS73313.1"/>
    <property type="molecule type" value="Genomic_DNA"/>
</dbReference>
<evidence type="ECO:0000256" key="3">
    <source>
        <dbReference type="ARBA" id="ARBA00022450"/>
    </source>
</evidence>
<dbReference type="Gene3D" id="1.10.1200.10">
    <property type="entry name" value="ACP-like"/>
    <property type="match status" value="1"/>
</dbReference>
<dbReference type="SMART" id="SM00823">
    <property type="entry name" value="PKS_PP"/>
    <property type="match status" value="2"/>
</dbReference>
<dbReference type="GO" id="GO:0043041">
    <property type="term" value="P:amino acid activation for nonribosomal peptide biosynthetic process"/>
    <property type="evidence" value="ECO:0007669"/>
    <property type="project" value="TreeGrafter"/>
</dbReference>
<accession>A0A3S9YE52</accession>
<dbReference type="GO" id="GO:0008610">
    <property type="term" value="P:lipid biosynthetic process"/>
    <property type="evidence" value="ECO:0007669"/>
    <property type="project" value="UniProtKB-ARBA"/>
</dbReference>
<dbReference type="Pfam" id="PF00550">
    <property type="entry name" value="PP-binding"/>
    <property type="match status" value="2"/>
</dbReference>
<dbReference type="FunFam" id="3.40.50.980:FF:000001">
    <property type="entry name" value="Non-ribosomal peptide synthetase"/>
    <property type="match status" value="1"/>
</dbReference>
<dbReference type="CDD" id="cd19540">
    <property type="entry name" value="LCL_NRPS-like"/>
    <property type="match status" value="1"/>
</dbReference>
<dbReference type="RefSeq" id="WP_127152330.1">
    <property type="nucleotide sequence ID" value="NZ_CP029042.1"/>
</dbReference>
<dbReference type="Pfam" id="PF00501">
    <property type="entry name" value="AMP-binding"/>
    <property type="match status" value="1"/>
</dbReference>
<dbReference type="InterPro" id="IPR010071">
    <property type="entry name" value="AA_adenyl_dom"/>
</dbReference>
<dbReference type="SUPFAM" id="SSF47336">
    <property type="entry name" value="ACP-like"/>
    <property type="match status" value="2"/>
</dbReference>
<organism evidence="6 7">
    <name type="scientific">Streptomyces lydicus</name>
    <dbReference type="NCBI Taxonomy" id="47763"/>
    <lineage>
        <taxon>Bacteria</taxon>
        <taxon>Bacillati</taxon>
        <taxon>Actinomycetota</taxon>
        <taxon>Actinomycetes</taxon>
        <taxon>Kitasatosporales</taxon>
        <taxon>Streptomycetaceae</taxon>
        <taxon>Streptomyces</taxon>
    </lineage>
</organism>
<comment type="cofactor">
    <cofactor evidence="1">
        <name>pantetheine 4'-phosphate</name>
        <dbReference type="ChEBI" id="CHEBI:47942"/>
    </cofactor>
</comment>
<dbReference type="InterPro" id="IPR036736">
    <property type="entry name" value="ACP-like_sf"/>
</dbReference>
<dbReference type="InterPro" id="IPR042099">
    <property type="entry name" value="ANL_N_sf"/>
</dbReference>
<dbReference type="Gene3D" id="3.30.559.10">
    <property type="entry name" value="Chloramphenicol acetyltransferase-like domain"/>
    <property type="match status" value="2"/>
</dbReference>
<dbReference type="Pfam" id="PF00975">
    <property type="entry name" value="Thioesterase"/>
    <property type="match status" value="1"/>
</dbReference>
<protein>
    <submittedName>
        <fullName evidence="6">Non-ribosomal peptide synthetase</fullName>
    </submittedName>
</protein>
<dbReference type="InterPro" id="IPR009081">
    <property type="entry name" value="PP-bd_ACP"/>
</dbReference>
<dbReference type="PROSITE" id="PS50075">
    <property type="entry name" value="CARRIER"/>
    <property type="match status" value="2"/>
</dbReference>
<dbReference type="GO" id="GO:0044550">
    <property type="term" value="P:secondary metabolite biosynthetic process"/>
    <property type="evidence" value="ECO:0007669"/>
    <property type="project" value="TreeGrafter"/>
</dbReference>
<dbReference type="GO" id="GO:0003824">
    <property type="term" value="F:catalytic activity"/>
    <property type="evidence" value="ECO:0007669"/>
    <property type="project" value="InterPro"/>
</dbReference>
<dbReference type="Pfam" id="PF13193">
    <property type="entry name" value="AMP-binding_C"/>
    <property type="match status" value="1"/>
</dbReference>
<dbReference type="FunFam" id="3.30.300.30:FF:000010">
    <property type="entry name" value="Enterobactin synthetase component F"/>
    <property type="match status" value="1"/>
</dbReference>
<dbReference type="Gene3D" id="3.30.300.30">
    <property type="match status" value="1"/>
</dbReference>
<dbReference type="PANTHER" id="PTHR45527:SF1">
    <property type="entry name" value="FATTY ACID SYNTHASE"/>
    <property type="match status" value="1"/>
</dbReference>
<dbReference type="SUPFAM" id="SSF53474">
    <property type="entry name" value="alpha/beta-Hydrolases"/>
    <property type="match status" value="1"/>
</dbReference>
<feature type="domain" description="Carrier" evidence="5">
    <location>
        <begin position="1531"/>
        <end position="1606"/>
    </location>
</feature>
<dbReference type="InterPro" id="IPR000873">
    <property type="entry name" value="AMP-dep_synth/lig_dom"/>
</dbReference>
<comment type="similarity">
    <text evidence="2">Belongs to the ATP-dependent AMP-binding enzyme family.</text>
</comment>
<dbReference type="InterPro" id="IPR045851">
    <property type="entry name" value="AMP-bd_C_sf"/>
</dbReference>
<dbReference type="Gene3D" id="3.30.559.30">
    <property type="entry name" value="Nonribosomal peptide synthetase, condensation domain"/>
    <property type="match status" value="2"/>
</dbReference>
<dbReference type="Proteomes" id="UP000275579">
    <property type="component" value="Chromosome"/>
</dbReference>
<gene>
    <name evidence="6" type="ORF">DDE74_22290</name>
</gene>
<evidence type="ECO:0000313" key="6">
    <source>
        <dbReference type="EMBL" id="AZS73313.1"/>
    </source>
</evidence>
<dbReference type="InterPro" id="IPR029058">
    <property type="entry name" value="AB_hydrolase_fold"/>
</dbReference>
<dbReference type="GO" id="GO:0017000">
    <property type="term" value="P:antibiotic biosynthetic process"/>
    <property type="evidence" value="ECO:0007669"/>
    <property type="project" value="UniProtKB-ARBA"/>
</dbReference>
<dbReference type="GO" id="GO:0072330">
    <property type="term" value="P:monocarboxylic acid biosynthetic process"/>
    <property type="evidence" value="ECO:0007669"/>
    <property type="project" value="UniProtKB-ARBA"/>
</dbReference>
<dbReference type="PANTHER" id="PTHR45527">
    <property type="entry name" value="NONRIBOSOMAL PEPTIDE SYNTHETASE"/>
    <property type="match status" value="1"/>
</dbReference>
<dbReference type="InterPro" id="IPR023213">
    <property type="entry name" value="CAT-like_dom_sf"/>
</dbReference>
<dbReference type="Pfam" id="PF00668">
    <property type="entry name" value="Condensation"/>
    <property type="match status" value="2"/>
</dbReference>
<proteinExistence type="inferred from homology"/>
<evidence type="ECO:0000256" key="4">
    <source>
        <dbReference type="ARBA" id="ARBA00022553"/>
    </source>
</evidence>
<dbReference type="SUPFAM" id="SSF56801">
    <property type="entry name" value="Acetyl-CoA synthetase-like"/>
    <property type="match status" value="1"/>
</dbReference>
<dbReference type="InterPro" id="IPR006162">
    <property type="entry name" value="Ppantetheine_attach_site"/>
</dbReference>
<dbReference type="GO" id="GO:0031177">
    <property type="term" value="F:phosphopantetheine binding"/>
    <property type="evidence" value="ECO:0007669"/>
    <property type="project" value="InterPro"/>
</dbReference>
<dbReference type="Gene3D" id="3.40.50.12780">
    <property type="entry name" value="N-terminal domain of ligase-like"/>
    <property type="match status" value="1"/>
</dbReference>
<dbReference type="SUPFAM" id="SSF52777">
    <property type="entry name" value="CoA-dependent acyltransferases"/>
    <property type="match status" value="4"/>
</dbReference>
<evidence type="ECO:0000256" key="2">
    <source>
        <dbReference type="ARBA" id="ARBA00006432"/>
    </source>
</evidence>
<name>A0A3S9YE52_9ACTN</name>
<dbReference type="SMART" id="SM00824">
    <property type="entry name" value="PKS_TE"/>
    <property type="match status" value="1"/>
</dbReference>
<sequence length="1887" mass="201997">MNKQSALEDVLPLTPLQEGMFFHSWYDDEAVDVYGVQMVLALEGPLRPDLLKASVAALLKRHPNLRAGFRQRANGQPFQVIHREVPLPWEELDLGASADAPQRLAEFLTADRARRFPLDRPPLMRFTLVRLGPDRHRLVVSNHHLLLDGWSTPILVRELFTLYEHGGDDRALPPVVPHRNYFSWLAAQDDAGCERAWQQALDALPGPSLVAPAAPGRVPVAPERVVAAFPEGFGGDLDRFARQRGLTVNTLVQGAWAVVLGRLTGRDDVAFGTLVSGRPPEVAGIETMVGMFINTVPVRVRLDPGAPVADSLERLQDEQTALLSRHHLSLARIQRLAGTGDLFDTFMVFENAPGDAATRPSYAGVRVEVVEGHDSAHYPLRVVAGLTGQRLQIELEYRPDLFDRDEAEAVLGALEGVLAQIVAGPGQAVADLGCPLPAAFRRLDAGAPAPETGTAGGAEALPPVARTAYSATEEILRGLFESVLGRPCPGVDDSFFTLGGQSLTAIRLLSRIRAAFGVELPVRSVFESPTVAGLAARLAQADTTRPALVRAARPERLPMSYAQRGLWFAFQLEGPSPTYNIPLPLRLRGALDRDALRAAVGDVVERHESLRTRFAEVAGEPCQVVLPAEDARPALEYLTLDGEEQLAAALAERTGYGFDLAGELPLRVTLLRISDREHVLLLLMHHIASDGSSLAPLVRDLSVAYGARQRGGAPRWQPLPVQYADYALWQRELLGSEDAPESVLAQQLAYWREQLAGAPELLDLPLDRPRPAVASHRGTTAPFALDAATHERLVELARRSDATVFMVLQAGLALLLSRLGAGSDIPVSTVVAGRTDEALEELVGYFVNNLVLRTDVSGDPTFLELLGRIRETDLAAYAHQDVPFERVVEAVNPTRTLSHAPLAQVALILQNTGSATLELPGLDVSFEGEAEGAAKVDLAFNLSESRTDQGRPAGIGGMLEFAEDLFDPATARLIAERLVRVLAHASATPELPVSRLEMLSAEERDALLQDGPHRRTAPPAATFPELFERQVRRAPDRPALEANGVLSYAELNARANRLARLLIARGAGPERAVAVALPPSGHLVEAVLAVQKAGAVYLPLDPGYPAERLAAMVADAGPVLLLTTAPLAGRLPETGAVPVLLVDGADVAAACAELSGADLTDAERTVPLRLDHPAYTIFTSGTTGRPKGVVVTHTGLAAFAANQAAHYGVEEGSRALQLASPSFDVSVAELFWSLLCGGCLVVPEGTPTGAELVGVLRERRISHLMIPPSVLAEVPRADLPELRVMITGAEVLPGELAAFWGRGRMLINAYGPTEATCDVSFAIRDPRSADGAADGAAVIGRPIDGARVYLLDPALQPVPAGVVGELYVSGTGVARGYLHQPAMTADRFVADPFGAPGSRMYRTGDLAYWDGAGQLRFCGRADSQVKVRGFRIELGEVQAAVSRCAGVGRAVVTVREDRPGDRRLVAYVQQAPDEPPLSPAAVRDETAALLPSYMTPSAFVVVDSWPLTPNGKLDHRALPAPAPVTGQHTRPPASPQEELLCRLFAEVLGAEQVGVDDNFFELGGHSLLATRLVSRLAALLGGAPALRDVFAAPTPARLAAQLDGGGTSAFEVMLPLRTAGSTAPLFCVHPVAGFSWRYSALLGALSTDHPVYALQSRGLDGTEAPACSLDEMAEDYVREIRQVQPEGPYHLLGWSLGGIMAHAVATALQAQGQEVALLAVLDAYPAPADGPGTGGPEEILTQMYEGYAGIYGLPEGASPELPDTDVMRARVTDWLGRGESELRHLDDGQRAVALDIMLNNVTLTNARRLDRFRGTMLLVVATQKQQEWTSPQAWKEFLDGELEIHEVDCEHTQMMEPEPAADLCAVLAPRITGPKSAPAGATAGSAR</sequence>
<dbReference type="InterPro" id="IPR020802">
    <property type="entry name" value="TesA-like"/>
</dbReference>
<evidence type="ECO:0000313" key="7">
    <source>
        <dbReference type="Proteomes" id="UP000275579"/>
    </source>
</evidence>
<dbReference type="PROSITE" id="PS00012">
    <property type="entry name" value="PHOSPHOPANTETHEINE"/>
    <property type="match status" value="1"/>
</dbReference>
<dbReference type="InterPro" id="IPR001031">
    <property type="entry name" value="Thioesterase"/>
</dbReference>
<evidence type="ECO:0000259" key="5">
    <source>
        <dbReference type="PROSITE" id="PS50075"/>
    </source>
</evidence>
<keyword evidence="3" id="KW-0596">Phosphopantetheine</keyword>
<dbReference type="InterPro" id="IPR001242">
    <property type="entry name" value="Condensation_dom"/>
</dbReference>